<gene>
    <name evidence="1" type="ORF">T4C_4690</name>
</gene>
<dbReference type="EMBL" id="JYDV01000185">
    <property type="protein sequence ID" value="KRZ26216.1"/>
    <property type="molecule type" value="Genomic_DNA"/>
</dbReference>
<reference evidence="1 2" key="1">
    <citation type="submission" date="2015-01" db="EMBL/GenBank/DDBJ databases">
        <title>Evolution of Trichinella species and genotypes.</title>
        <authorList>
            <person name="Korhonen P.K."/>
            <person name="Edoardo P."/>
            <person name="Giuseppe L.R."/>
            <person name="Gasser R.B."/>
        </authorList>
    </citation>
    <scope>NUCLEOTIDE SEQUENCE [LARGE SCALE GENOMIC DNA]</scope>
    <source>
        <strain evidence="1">ISS176</strain>
    </source>
</reference>
<organism evidence="1 2">
    <name type="scientific">Trichinella pseudospiralis</name>
    <name type="common">Parasitic roundworm</name>
    <dbReference type="NCBI Taxonomy" id="6337"/>
    <lineage>
        <taxon>Eukaryota</taxon>
        <taxon>Metazoa</taxon>
        <taxon>Ecdysozoa</taxon>
        <taxon>Nematoda</taxon>
        <taxon>Enoplea</taxon>
        <taxon>Dorylaimia</taxon>
        <taxon>Trichinellida</taxon>
        <taxon>Trichinellidae</taxon>
        <taxon>Trichinella</taxon>
    </lineage>
</organism>
<name>A0A0V1IU69_TRIPS</name>
<evidence type="ECO:0000313" key="2">
    <source>
        <dbReference type="Proteomes" id="UP000054826"/>
    </source>
</evidence>
<protein>
    <submittedName>
        <fullName evidence="1">Uncharacterized protein</fullName>
    </submittedName>
</protein>
<sequence>MCSPREPYKSTAYAVMDVTASDTVKVGLSNELTFPPLRKSIIQSTKLEGEMRRSDPRSLLRTKHRLNQLLAELEELCLESADVGEIKEQISLTEKIYHESDALQGELLLDLDGEERQSAVEDWSKWRKLFRQRKSRACAIIEEAHGN</sequence>
<evidence type="ECO:0000313" key="1">
    <source>
        <dbReference type="EMBL" id="KRZ26216.1"/>
    </source>
</evidence>
<accession>A0A0V1IU69</accession>
<comment type="caution">
    <text evidence="1">The sequence shown here is derived from an EMBL/GenBank/DDBJ whole genome shotgun (WGS) entry which is preliminary data.</text>
</comment>
<dbReference type="Proteomes" id="UP000054826">
    <property type="component" value="Unassembled WGS sequence"/>
</dbReference>
<dbReference type="AlphaFoldDB" id="A0A0V1IU69"/>
<proteinExistence type="predicted"/>